<evidence type="ECO:0000256" key="11">
    <source>
        <dbReference type="RuleBase" id="RU000488"/>
    </source>
</evidence>
<dbReference type="InterPro" id="IPR018108">
    <property type="entry name" value="MCP_transmembrane"/>
</dbReference>
<dbReference type="PANTHER" id="PTHR45671">
    <property type="entry name" value="SOLUTE CARRIER FAMILY 25 (MITOCHONDRIAL CARRIER PHOSPHATE CARRIER), MEMBER 3, LIKE-RELATED-RELATED"/>
    <property type="match status" value="1"/>
</dbReference>
<dbReference type="PANTHER" id="PTHR45671:SF12">
    <property type="entry name" value="MITOCHONDRIAL PHOSPHATE CARRIER PROTEIN"/>
    <property type="match status" value="1"/>
</dbReference>
<evidence type="ECO:0000256" key="10">
    <source>
        <dbReference type="PROSITE-ProRule" id="PRU00282"/>
    </source>
</evidence>
<dbReference type="GO" id="GO:0005743">
    <property type="term" value="C:mitochondrial inner membrane"/>
    <property type="evidence" value="ECO:0007669"/>
    <property type="project" value="UniProtKB-SubCell"/>
</dbReference>
<evidence type="ECO:0000256" key="1">
    <source>
        <dbReference type="ARBA" id="ARBA00004448"/>
    </source>
</evidence>
<dbReference type="Gene3D" id="1.50.40.10">
    <property type="entry name" value="Mitochondrial carrier domain"/>
    <property type="match status" value="1"/>
</dbReference>
<accession>A0A1E7F373</accession>
<evidence type="ECO:0000256" key="7">
    <source>
        <dbReference type="ARBA" id="ARBA00022989"/>
    </source>
</evidence>
<dbReference type="KEGG" id="fcy:FRACYDRAFT_262946"/>
<dbReference type="Proteomes" id="UP000095751">
    <property type="component" value="Unassembled WGS sequence"/>
</dbReference>
<keyword evidence="6" id="KW-0999">Mitochondrion inner membrane</keyword>
<dbReference type="SUPFAM" id="SSF103506">
    <property type="entry name" value="Mitochondrial carrier"/>
    <property type="match status" value="1"/>
</dbReference>
<dbReference type="InterPro" id="IPR044677">
    <property type="entry name" value="SLC25A3/Pic2/Mir1-like"/>
</dbReference>
<keyword evidence="3 11" id="KW-0813">Transport</keyword>
<dbReference type="AlphaFoldDB" id="A0A1E7F373"/>
<comment type="similarity">
    <text evidence="2 11">Belongs to the mitochondrial carrier (TC 2.A.29) family.</text>
</comment>
<dbReference type="OrthoDB" id="427452at2759"/>
<keyword evidence="4 10" id="KW-0812">Transmembrane</keyword>
<dbReference type="GO" id="GO:1990547">
    <property type="term" value="P:mitochondrial phosphate ion transmembrane transport"/>
    <property type="evidence" value="ECO:0007669"/>
    <property type="project" value="InterPro"/>
</dbReference>
<dbReference type="InterPro" id="IPR023395">
    <property type="entry name" value="MCP_dom_sf"/>
</dbReference>
<feature type="repeat" description="Solcar" evidence="10">
    <location>
        <begin position="61"/>
        <end position="150"/>
    </location>
</feature>
<keyword evidence="9 10" id="KW-0472">Membrane</keyword>
<keyword evidence="8" id="KW-0496">Mitochondrion</keyword>
<comment type="subcellular location">
    <subcellularLocation>
        <location evidence="1">Mitochondrion inner membrane</location>
        <topology evidence="1">Multi-pass membrane protein</topology>
    </subcellularLocation>
</comment>
<reference evidence="13 14" key="1">
    <citation type="submission" date="2016-09" db="EMBL/GenBank/DDBJ databases">
        <title>Extensive genetic diversity and differential bi-allelic expression allows diatom success in the polar Southern Ocean.</title>
        <authorList>
            <consortium name="DOE Joint Genome Institute"/>
            <person name="Mock T."/>
            <person name="Otillar R.P."/>
            <person name="Strauss J."/>
            <person name="Dupont C."/>
            <person name="Frickenhaus S."/>
            <person name="Maumus F."/>
            <person name="Mcmullan M."/>
            <person name="Sanges R."/>
            <person name="Schmutz J."/>
            <person name="Toseland A."/>
            <person name="Valas R."/>
            <person name="Veluchamy A."/>
            <person name="Ward B.J."/>
            <person name="Allen A."/>
            <person name="Barry K."/>
            <person name="Falciatore A."/>
            <person name="Ferrante M."/>
            <person name="Fortunato A.E."/>
            <person name="Gloeckner G."/>
            <person name="Gruber A."/>
            <person name="Hipkin R."/>
            <person name="Janech M."/>
            <person name="Kroth P."/>
            <person name="Leese F."/>
            <person name="Lindquist E."/>
            <person name="Lyon B.R."/>
            <person name="Martin J."/>
            <person name="Mayer C."/>
            <person name="Parker M."/>
            <person name="Quesneville H."/>
            <person name="Raymond J."/>
            <person name="Uhlig C."/>
            <person name="Valentin K.U."/>
            <person name="Worden A.Z."/>
            <person name="Armbrust E.V."/>
            <person name="Bowler C."/>
            <person name="Green B."/>
            <person name="Moulton V."/>
            <person name="Van Oosterhout C."/>
            <person name="Grigoriev I."/>
        </authorList>
    </citation>
    <scope>NUCLEOTIDE SEQUENCE [LARGE SCALE GENOMIC DNA]</scope>
    <source>
        <strain evidence="13 14">CCMP1102</strain>
    </source>
</reference>
<feature type="repeat" description="Solcar" evidence="10">
    <location>
        <begin position="159"/>
        <end position="244"/>
    </location>
</feature>
<evidence type="ECO:0000256" key="6">
    <source>
        <dbReference type="ARBA" id="ARBA00022792"/>
    </source>
</evidence>
<evidence type="ECO:0000256" key="2">
    <source>
        <dbReference type="ARBA" id="ARBA00006375"/>
    </source>
</evidence>
<dbReference type="PROSITE" id="PS50920">
    <property type="entry name" value="SOLCAR"/>
    <property type="match status" value="2"/>
</dbReference>
<protein>
    <submittedName>
        <fullName evidence="13">Mitochondrial carrier</fullName>
    </submittedName>
</protein>
<keyword evidence="7 12" id="KW-1133">Transmembrane helix</keyword>
<proteinExistence type="inferred from homology"/>
<dbReference type="InParanoid" id="A0A1E7F373"/>
<dbReference type="Pfam" id="PF00153">
    <property type="entry name" value="Mito_carr"/>
    <property type="match status" value="2"/>
</dbReference>
<evidence type="ECO:0000256" key="4">
    <source>
        <dbReference type="ARBA" id="ARBA00022692"/>
    </source>
</evidence>
<evidence type="ECO:0000313" key="14">
    <source>
        <dbReference type="Proteomes" id="UP000095751"/>
    </source>
</evidence>
<evidence type="ECO:0000256" key="9">
    <source>
        <dbReference type="ARBA" id="ARBA00023136"/>
    </source>
</evidence>
<name>A0A1E7F373_9STRA</name>
<dbReference type="EMBL" id="KV784364">
    <property type="protein sequence ID" value="OEU12455.1"/>
    <property type="molecule type" value="Genomic_DNA"/>
</dbReference>
<organism evidence="13 14">
    <name type="scientific">Fragilariopsis cylindrus CCMP1102</name>
    <dbReference type="NCBI Taxonomy" id="635003"/>
    <lineage>
        <taxon>Eukaryota</taxon>
        <taxon>Sar</taxon>
        <taxon>Stramenopiles</taxon>
        <taxon>Ochrophyta</taxon>
        <taxon>Bacillariophyta</taxon>
        <taxon>Bacillariophyceae</taxon>
        <taxon>Bacillariophycidae</taxon>
        <taxon>Bacillariales</taxon>
        <taxon>Bacillariaceae</taxon>
        <taxon>Fragilariopsis</taxon>
    </lineage>
</organism>
<dbReference type="GO" id="GO:0005315">
    <property type="term" value="F:phosphate transmembrane transporter activity"/>
    <property type="evidence" value="ECO:0007669"/>
    <property type="project" value="InterPro"/>
</dbReference>
<gene>
    <name evidence="13" type="ORF">FRACYDRAFT_262946</name>
</gene>
<evidence type="ECO:0000256" key="5">
    <source>
        <dbReference type="ARBA" id="ARBA00022737"/>
    </source>
</evidence>
<evidence type="ECO:0000313" key="13">
    <source>
        <dbReference type="EMBL" id="OEU12455.1"/>
    </source>
</evidence>
<evidence type="ECO:0000256" key="12">
    <source>
        <dbReference type="SAM" id="Phobius"/>
    </source>
</evidence>
<feature type="transmembrane region" description="Helical" evidence="12">
    <location>
        <begin position="161"/>
        <end position="180"/>
    </location>
</feature>
<sequence>MKTMNNPTSSSRRRSSVVSTMIVTTLLAFSGGSNNSMMVVNAVPNPSSVSAGAAALKALKAMDYRYFVAGGTCAAFSHGITTPIDVVKTKLQANPKKYDGKGLIGATIQICRDKEEGGPSALLNGLGPTVFGYGIEGAMKFGVYEVMKPIFLALLGSSNKVIAFMFASFIAGSVAAVLLVPMESLRIKQVTDPSYANENIMTGLPRIIQQDGFSIMMSGVWAMLAKQVPYTFGKQVSFDLIAKFLYEVSSLPATGAH</sequence>
<keyword evidence="14" id="KW-1185">Reference proteome</keyword>
<evidence type="ECO:0000256" key="3">
    <source>
        <dbReference type="ARBA" id="ARBA00022448"/>
    </source>
</evidence>
<evidence type="ECO:0000256" key="8">
    <source>
        <dbReference type="ARBA" id="ARBA00023128"/>
    </source>
</evidence>
<keyword evidence="5" id="KW-0677">Repeat</keyword>